<dbReference type="OrthoDB" id="9790710at2"/>
<protein>
    <recommendedName>
        <fullName evidence="3">Glycosyl transferase family 1 domain-containing protein</fullName>
    </recommendedName>
</protein>
<name>A0A132UD50_9BACL</name>
<evidence type="ECO:0000313" key="2">
    <source>
        <dbReference type="Proteomes" id="UP000070475"/>
    </source>
</evidence>
<keyword evidence="2" id="KW-1185">Reference proteome</keyword>
<dbReference type="Gene3D" id="3.40.50.2000">
    <property type="entry name" value="Glycogen Phosphorylase B"/>
    <property type="match status" value="1"/>
</dbReference>
<dbReference type="PATRIC" id="fig|483937.3.peg.6995"/>
<dbReference type="RefSeq" id="WP_060818752.1">
    <property type="nucleotide sequence ID" value="NZ_LIRB01000060.1"/>
</dbReference>
<organism evidence="1 2">
    <name type="scientific">Paenibacillus riograndensis</name>
    <dbReference type="NCBI Taxonomy" id="483937"/>
    <lineage>
        <taxon>Bacteria</taxon>
        <taxon>Bacillati</taxon>
        <taxon>Bacillota</taxon>
        <taxon>Bacilli</taxon>
        <taxon>Bacillales</taxon>
        <taxon>Paenibacillaceae</taxon>
        <taxon>Paenibacillus</taxon>
        <taxon>Paenibacillus sonchi group</taxon>
    </lineage>
</organism>
<dbReference type="EMBL" id="LIRB01000060">
    <property type="protein sequence ID" value="KWX81316.1"/>
    <property type="molecule type" value="Genomic_DNA"/>
</dbReference>
<proteinExistence type="predicted"/>
<evidence type="ECO:0008006" key="3">
    <source>
        <dbReference type="Google" id="ProtNLM"/>
    </source>
</evidence>
<dbReference type="Proteomes" id="UP000070475">
    <property type="component" value="Unassembled WGS sequence"/>
</dbReference>
<gene>
    <name evidence="1" type="ORF">AMQ84_00310</name>
</gene>
<reference evidence="1 2" key="1">
    <citation type="submission" date="2015-08" db="EMBL/GenBank/DDBJ databases">
        <title>Genomes of Paenibacillus riograndensis.</title>
        <authorList>
            <person name="Sant'Anna F.H."/>
            <person name="Souza R."/>
            <person name="Ambrosini A."/>
            <person name="Bach E."/>
            <person name="Fernandes G."/>
            <person name="Balsanelli E."/>
            <person name="Baura V.A."/>
            <person name="Pedrosa F.O."/>
            <person name="Souza E.M."/>
            <person name="Passaglia L."/>
        </authorList>
    </citation>
    <scope>NUCLEOTIDE SEQUENCE [LARGE SCALE GENOMIC DNA]</scope>
    <source>
        <strain evidence="1 2">CAS34</strain>
    </source>
</reference>
<evidence type="ECO:0000313" key="1">
    <source>
        <dbReference type="EMBL" id="KWX81316.1"/>
    </source>
</evidence>
<accession>A0A132UD50</accession>
<dbReference type="AlphaFoldDB" id="A0A132UD50"/>
<comment type="caution">
    <text evidence="1">The sequence shown here is derived from an EMBL/GenBank/DDBJ whole genome shotgun (WGS) entry which is preliminary data.</text>
</comment>
<dbReference type="SUPFAM" id="SSF53756">
    <property type="entry name" value="UDP-Glycosyltransferase/glycogen phosphorylase"/>
    <property type="match status" value="1"/>
</dbReference>
<sequence>MDVHGCDEELSEYGTLLKRSIFKVIVYIIKKETKNIIVKCDGILVVSDALKNYLIGNYNLENDVFFQIPCGNYGLIKNSQERLMYREAWRKKLGIKKDEIVFVYSGGISKWQMIDETLGFLERILKINEKFRVCIFSTNIEYIKDRMIGSEKIILKSLRSDEVPLALTACDVGVILRETNLTNKVAFPTKFADYLEGGLHIILSGVDSQIDILKKYDLGIDLEDLDNLSGEEIYDRLNIVVENRTQNFLNYYATCDMLINNLLDYRENIDMFGKELMKDIK</sequence>